<dbReference type="GO" id="GO:0004672">
    <property type="term" value="F:protein kinase activity"/>
    <property type="evidence" value="ECO:0007669"/>
    <property type="project" value="InterPro"/>
</dbReference>
<dbReference type="PANTHER" id="PTHR19316">
    <property type="entry name" value="PROTEIN FOLDING REGULATOR"/>
    <property type="match status" value="1"/>
</dbReference>
<evidence type="ECO:0000256" key="10">
    <source>
        <dbReference type="SAM" id="MobiDB-lite"/>
    </source>
</evidence>
<dbReference type="Gene3D" id="1.25.10.10">
    <property type="entry name" value="Leucine-rich Repeat Variant"/>
    <property type="match status" value="1"/>
</dbReference>
<dbReference type="InterPro" id="IPR011989">
    <property type="entry name" value="ARM-like"/>
</dbReference>
<feature type="chain" id="PRO_5013166722" description="Nucleotide exchange factor SIL1" evidence="11">
    <location>
        <begin position="28"/>
        <end position="936"/>
    </location>
</feature>
<evidence type="ECO:0000256" key="6">
    <source>
        <dbReference type="ARBA" id="ARBA00022824"/>
    </source>
</evidence>
<evidence type="ECO:0000256" key="11">
    <source>
        <dbReference type="SAM" id="SignalP"/>
    </source>
</evidence>
<dbReference type="GO" id="GO:0005524">
    <property type="term" value="F:ATP binding"/>
    <property type="evidence" value="ECO:0007669"/>
    <property type="project" value="InterPro"/>
</dbReference>
<proteinExistence type="inferred from homology"/>
<evidence type="ECO:0000256" key="5">
    <source>
        <dbReference type="ARBA" id="ARBA00022729"/>
    </source>
</evidence>
<evidence type="ECO:0000313" key="13">
    <source>
        <dbReference type="EMBL" id="OXA56209.1"/>
    </source>
</evidence>
<dbReference type="Gene3D" id="3.30.200.20">
    <property type="entry name" value="Phosphorylase Kinase, domain 1"/>
    <property type="match status" value="1"/>
</dbReference>
<keyword evidence="4" id="KW-0813">Transport</keyword>
<keyword evidence="8" id="KW-0811">Translocation</keyword>
<dbReference type="CDD" id="cd00180">
    <property type="entry name" value="PKc"/>
    <property type="match status" value="1"/>
</dbReference>
<feature type="compositionally biased region" description="Acidic residues" evidence="10">
    <location>
        <begin position="926"/>
        <end position="936"/>
    </location>
</feature>
<evidence type="ECO:0000256" key="3">
    <source>
        <dbReference type="ARBA" id="ARBA00015352"/>
    </source>
</evidence>
<dbReference type="InterPro" id="IPR016024">
    <property type="entry name" value="ARM-type_fold"/>
</dbReference>
<keyword evidence="13" id="KW-0808">Transferase</keyword>
<dbReference type="Pfam" id="PF00069">
    <property type="entry name" value="Pkinase"/>
    <property type="match status" value="1"/>
</dbReference>
<evidence type="ECO:0000256" key="2">
    <source>
        <dbReference type="ARBA" id="ARBA00010588"/>
    </source>
</evidence>
<dbReference type="Proteomes" id="UP000198287">
    <property type="component" value="Unassembled WGS sequence"/>
</dbReference>
<evidence type="ECO:0000256" key="1">
    <source>
        <dbReference type="ARBA" id="ARBA00004319"/>
    </source>
</evidence>
<keyword evidence="14" id="KW-1185">Reference proteome</keyword>
<dbReference type="PANTHER" id="PTHR19316:SF35">
    <property type="entry name" value="NUCLEOTIDE EXCHANGE FACTOR SIL1"/>
    <property type="match status" value="1"/>
</dbReference>
<feature type="region of interest" description="Disordered" evidence="10">
    <location>
        <begin position="912"/>
        <end position="936"/>
    </location>
</feature>
<keyword evidence="13" id="KW-0418">Kinase</keyword>
<comment type="caution">
    <text evidence="13">The sequence shown here is derived from an EMBL/GenBank/DDBJ whole genome shotgun (WGS) entry which is preliminary data.</text>
</comment>
<feature type="domain" description="Protein kinase" evidence="12">
    <location>
        <begin position="480"/>
        <end position="755"/>
    </location>
</feature>
<dbReference type="EMBL" id="LNIX01000004">
    <property type="protein sequence ID" value="OXA56209.1"/>
    <property type="molecule type" value="Genomic_DNA"/>
</dbReference>
<feature type="compositionally biased region" description="Basic and acidic residues" evidence="10">
    <location>
        <begin position="915"/>
        <end position="925"/>
    </location>
</feature>
<dbReference type="Gene3D" id="1.10.510.10">
    <property type="entry name" value="Transferase(Phosphotransferase) domain 1"/>
    <property type="match status" value="1"/>
</dbReference>
<accession>A0A226EFM6</accession>
<dbReference type="SUPFAM" id="SSF48371">
    <property type="entry name" value="ARM repeat"/>
    <property type="match status" value="1"/>
</dbReference>
<dbReference type="PROSITE" id="PS50011">
    <property type="entry name" value="PROTEIN_KINASE_DOM"/>
    <property type="match status" value="1"/>
</dbReference>
<comment type="similarity">
    <text evidence="2">Belongs to the SIL1 family.</text>
</comment>
<comment type="subcellular location">
    <subcellularLocation>
        <location evidence="1">Endoplasmic reticulum lumen</location>
    </subcellularLocation>
</comment>
<evidence type="ECO:0000259" key="12">
    <source>
        <dbReference type="PROSITE" id="PS50011"/>
    </source>
</evidence>
<evidence type="ECO:0000256" key="4">
    <source>
        <dbReference type="ARBA" id="ARBA00022448"/>
    </source>
</evidence>
<keyword evidence="5 11" id="KW-0732">Signal</keyword>
<dbReference type="InterPro" id="IPR011009">
    <property type="entry name" value="Kinase-like_dom_sf"/>
</dbReference>
<dbReference type="GO" id="GO:0000774">
    <property type="term" value="F:adenyl-nucleotide exchange factor activity"/>
    <property type="evidence" value="ECO:0007669"/>
    <property type="project" value="TreeGrafter"/>
</dbReference>
<evidence type="ECO:0000256" key="8">
    <source>
        <dbReference type="ARBA" id="ARBA00023010"/>
    </source>
</evidence>
<feature type="signal peptide" evidence="11">
    <location>
        <begin position="1"/>
        <end position="27"/>
    </location>
</feature>
<organism evidence="13 14">
    <name type="scientific">Folsomia candida</name>
    <name type="common">Springtail</name>
    <dbReference type="NCBI Taxonomy" id="158441"/>
    <lineage>
        <taxon>Eukaryota</taxon>
        <taxon>Metazoa</taxon>
        <taxon>Ecdysozoa</taxon>
        <taxon>Arthropoda</taxon>
        <taxon>Hexapoda</taxon>
        <taxon>Collembola</taxon>
        <taxon>Entomobryomorpha</taxon>
        <taxon>Isotomoidea</taxon>
        <taxon>Isotomidae</taxon>
        <taxon>Proisotominae</taxon>
        <taxon>Folsomia</taxon>
    </lineage>
</organism>
<protein>
    <recommendedName>
        <fullName evidence="3">Nucleotide exchange factor SIL1</fullName>
    </recommendedName>
</protein>
<keyword evidence="6" id="KW-0256">Endoplasmic reticulum</keyword>
<keyword evidence="7" id="KW-0653">Protein transport</keyword>
<evidence type="ECO:0000256" key="9">
    <source>
        <dbReference type="ARBA" id="ARBA00023180"/>
    </source>
</evidence>
<dbReference type="GO" id="GO:0005788">
    <property type="term" value="C:endoplasmic reticulum lumen"/>
    <property type="evidence" value="ECO:0007669"/>
    <property type="project" value="UniProtKB-SubCell"/>
</dbReference>
<dbReference type="STRING" id="158441.A0A226EFM6"/>
<dbReference type="AlphaFoldDB" id="A0A226EFM6"/>
<dbReference type="OrthoDB" id="448649at2759"/>
<name>A0A226EFM6_FOLCA</name>
<dbReference type="InterPro" id="IPR050693">
    <property type="entry name" value="Hsp70_NEF-Inhibitors"/>
</dbReference>
<dbReference type="GO" id="GO:0015031">
    <property type="term" value="P:protein transport"/>
    <property type="evidence" value="ECO:0007669"/>
    <property type="project" value="UniProtKB-KW"/>
</dbReference>
<keyword evidence="9" id="KW-0325">Glycoprotein</keyword>
<sequence>MGSYSFFCLFTFIFVFVSSSLFLSCVGQGMVALSPVVDHVENDNNPTELKKKESLLPPEKIDAHVKIATAHLDEHNDKSDRLTVKDKPVSLQNPDKHASEEFILTFLLAQYPRSESVEEQVEILQNLENFSHKWENGRDLFKATGALQEILLPALNSSHDSVRRSACAIFAIASQNNREVQEIIVSESGVIRRLIHIISFDEKVRSKALWALSALVRNFRMGQSKFMGEGGIPALVKVASFLETRKRCLNLVTDLLQEHNHCREDNVNELGADVLADSDCDEFSILEKTLKQSGWCDVILDSVKNIPGFDTEDQLHTVEAVAESLPLCSSDGVSEYLHIFRALLTKLKQFGEKEWEEEMALVKSILERMEKDSVVIGMTSPIAYQNKPLKGFDTAPEFLKYRRRGEYRVIRCDFPQLMGWSTLRRPPGLPRSLKTPYFAGEFAPLSLGKERIYRPHVNRIKLYKDSEDSHMTLMKNNIILKDGPPLYKSKWGELRVANWKGKNKEILVRMYNKNSPHWMQLERKMLKEVCHVMDTGHPNFLQYYGVVENAFWKYHLSEYMPRGDLLSILKKSEGPLDPEIVRKIFVQIVYAVSHLHDKDIVHRNLKLENILVGLHWEVRIIDITHTEKTTSQNRGDASNIAKTTFNHEYGPIFYRGPERVLKIGFNPLLDQVWGLGVLLYSLFFKKFPFNFPDKGDGQSSEDFRQKIEQIVNRGLVYPKGKAKTVPVGGKIALKKIFTWERYRPRTFELLDDPWLSGWNEAEVEKMKNSNAIGRFTHEHAEKLKNEPKRMLLLKRRMFKHFKLFREDYTRQPTIQGGEVLEIHKTLGNAQRFLGPTSYGVFEVKENVMEQHKAERLYKEEYWPVLYAFNPIKCKYLGINRLYCKPRTFPVQVNLERLADKNIVSYGLPPPRRRRLAEEEGGRRGEEDDDDVDIVSM</sequence>
<dbReference type="SUPFAM" id="SSF56112">
    <property type="entry name" value="Protein kinase-like (PK-like)"/>
    <property type="match status" value="1"/>
</dbReference>
<gene>
    <name evidence="13" type="ORF">Fcan01_09446</name>
</gene>
<dbReference type="InterPro" id="IPR000719">
    <property type="entry name" value="Prot_kinase_dom"/>
</dbReference>
<evidence type="ECO:0000313" key="14">
    <source>
        <dbReference type="Proteomes" id="UP000198287"/>
    </source>
</evidence>
<evidence type="ECO:0000256" key="7">
    <source>
        <dbReference type="ARBA" id="ARBA00022927"/>
    </source>
</evidence>
<reference evidence="13 14" key="1">
    <citation type="submission" date="2015-12" db="EMBL/GenBank/DDBJ databases">
        <title>The genome of Folsomia candida.</title>
        <authorList>
            <person name="Faddeeva A."/>
            <person name="Derks M.F."/>
            <person name="Anvar Y."/>
            <person name="Smit S."/>
            <person name="Van Straalen N."/>
            <person name="Roelofs D."/>
        </authorList>
    </citation>
    <scope>NUCLEOTIDE SEQUENCE [LARGE SCALE GENOMIC DNA]</scope>
    <source>
        <strain evidence="13 14">VU population</strain>
        <tissue evidence="13">Whole body</tissue>
    </source>
</reference>